<proteinExistence type="predicted"/>
<dbReference type="EMBL" id="JAAHFQ010000370">
    <property type="protein sequence ID" value="NER29453.1"/>
    <property type="molecule type" value="Genomic_DNA"/>
</dbReference>
<sequence>MRRETEKKDYVARQYLESIGKIEQRIASVNAYGIYQNISFSLIFKILKTIWFSRFSRRHESITTLFS</sequence>
<protein>
    <submittedName>
        <fullName evidence="1">Uncharacterized protein</fullName>
    </submittedName>
</protein>
<accession>A0A6B3NCZ9</accession>
<gene>
    <name evidence="1" type="ORF">F6J89_17950</name>
</gene>
<comment type="caution">
    <text evidence="1">The sequence shown here is derived from an EMBL/GenBank/DDBJ whole genome shotgun (WGS) entry which is preliminary data.</text>
</comment>
<name>A0A6B3NCZ9_9CYAN</name>
<reference evidence="1" key="1">
    <citation type="submission" date="2019-11" db="EMBL/GenBank/DDBJ databases">
        <title>Genomic insights into an expanded diversity of filamentous marine cyanobacteria reveals the extraordinary biosynthetic potential of Moorea and Okeania.</title>
        <authorList>
            <person name="Ferreira Leao T."/>
            <person name="Wang M."/>
            <person name="Moss N."/>
            <person name="Da Silva R."/>
            <person name="Sanders J."/>
            <person name="Nurk S."/>
            <person name="Gurevich A."/>
            <person name="Humphrey G."/>
            <person name="Reher R."/>
            <person name="Zhu Q."/>
            <person name="Belda-Ferre P."/>
            <person name="Glukhov E."/>
            <person name="Rex R."/>
            <person name="Dorrestein P.C."/>
            <person name="Knight R."/>
            <person name="Pevzner P."/>
            <person name="Gerwick W.H."/>
            <person name="Gerwick L."/>
        </authorList>
    </citation>
    <scope>NUCLEOTIDE SEQUENCE</scope>
    <source>
        <strain evidence="1">SIO1C4</strain>
    </source>
</reference>
<dbReference type="AlphaFoldDB" id="A0A6B3NCZ9"/>
<organism evidence="1">
    <name type="scientific">Symploca sp. SIO1C4</name>
    <dbReference type="NCBI Taxonomy" id="2607765"/>
    <lineage>
        <taxon>Bacteria</taxon>
        <taxon>Bacillati</taxon>
        <taxon>Cyanobacteriota</taxon>
        <taxon>Cyanophyceae</taxon>
        <taxon>Coleofasciculales</taxon>
        <taxon>Coleofasciculaceae</taxon>
        <taxon>Symploca</taxon>
    </lineage>
</organism>
<evidence type="ECO:0000313" key="1">
    <source>
        <dbReference type="EMBL" id="NER29453.1"/>
    </source>
</evidence>